<dbReference type="AlphaFoldDB" id="A0AA88XN20"/>
<dbReference type="PROSITE" id="PS51504">
    <property type="entry name" value="H15"/>
    <property type="match status" value="1"/>
</dbReference>
<dbReference type="InterPro" id="IPR048589">
    <property type="entry name" value="SAMD1-like_WH"/>
</dbReference>
<dbReference type="CDD" id="cd15527">
    <property type="entry name" value="PHD2_KAT6A_6B"/>
    <property type="match status" value="1"/>
</dbReference>
<dbReference type="SMART" id="SM00249">
    <property type="entry name" value="PHD"/>
    <property type="match status" value="2"/>
</dbReference>
<dbReference type="PANTHER" id="PTHR45888:SF4">
    <property type="entry name" value="PHD FINGER PROTEIN 10"/>
    <property type="match status" value="1"/>
</dbReference>
<dbReference type="GO" id="GO:0000786">
    <property type="term" value="C:nucleosome"/>
    <property type="evidence" value="ECO:0007669"/>
    <property type="project" value="InterPro"/>
</dbReference>
<dbReference type="Gene3D" id="3.30.40.10">
    <property type="entry name" value="Zinc/RING finger domain, C3HC4 (zinc finger)"/>
    <property type="match status" value="1"/>
</dbReference>
<dbReference type="SMART" id="SM00454">
    <property type="entry name" value="SAM"/>
    <property type="match status" value="1"/>
</dbReference>
<accession>A0AA88XN20</accession>
<evidence type="ECO:0000256" key="13">
    <source>
        <dbReference type="ARBA" id="ARBA00023163"/>
    </source>
</evidence>
<keyword evidence="13" id="KW-0804">Transcription</keyword>
<dbReference type="PANTHER" id="PTHR45888">
    <property type="entry name" value="HL01030P-RELATED"/>
    <property type="match status" value="1"/>
</dbReference>
<keyword evidence="7 15" id="KW-0863">Zinc-finger</keyword>
<dbReference type="SUPFAM" id="SSF47769">
    <property type="entry name" value="SAM/Pointed domain"/>
    <property type="match status" value="1"/>
</dbReference>
<keyword evidence="2" id="KW-0678">Repressor</keyword>
<feature type="domain" description="PHD-type" evidence="17">
    <location>
        <begin position="212"/>
        <end position="270"/>
    </location>
</feature>
<keyword evidence="12" id="KW-0010">Activator</keyword>
<dbReference type="Gene3D" id="1.10.150.50">
    <property type="entry name" value="Transcription Factor, Ets-1"/>
    <property type="match status" value="1"/>
</dbReference>
<evidence type="ECO:0000256" key="10">
    <source>
        <dbReference type="ARBA" id="ARBA00022853"/>
    </source>
</evidence>
<evidence type="ECO:0000256" key="12">
    <source>
        <dbReference type="ARBA" id="ARBA00023159"/>
    </source>
</evidence>
<dbReference type="InterPro" id="IPR005818">
    <property type="entry name" value="Histone_H1/H5_H15"/>
</dbReference>
<keyword evidence="5" id="KW-0479">Metal-binding</keyword>
<dbReference type="Gene3D" id="1.10.10.10">
    <property type="entry name" value="Winged helix-like DNA-binding domain superfamily/Winged helix DNA-binding domain"/>
    <property type="match status" value="1"/>
</dbReference>
<organism evidence="21 22">
    <name type="scientific">Pinctada imbricata</name>
    <name type="common">Atlantic pearl-oyster</name>
    <name type="synonym">Pinctada martensii</name>
    <dbReference type="NCBI Taxonomy" id="66713"/>
    <lineage>
        <taxon>Eukaryota</taxon>
        <taxon>Metazoa</taxon>
        <taxon>Spiralia</taxon>
        <taxon>Lophotrochozoa</taxon>
        <taxon>Mollusca</taxon>
        <taxon>Bivalvia</taxon>
        <taxon>Autobranchia</taxon>
        <taxon>Pteriomorphia</taxon>
        <taxon>Pterioida</taxon>
        <taxon>Pterioidea</taxon>
        <taxon>Pteriidae</taxon>
        <taxon>Pinctada</taxon>
    </lineage>
</organism>
<feature type="region of interest" description="Disordered" evidence="16">
    <location>
        <begin position="318"/>
        <end position="366"/>
    </location>
</feature>
<dbReference type="Proteomes" id="UP001186944">
    <property type="component" value="Unassembled WGS sequence"/>
</dbReference>
<evidence type="ECO:0000259" key="18">
    <source>
        <dbReference type="PROSITE" id="PS50105"/>
    </source>
</evidence>
<reference evidence="21" key="1">
    <citation type="submission" date="2019-08" db="EMBL/GenBank/DDBJ databases">
        <title>The improved chromosome-level genome for the pearl oyster Pinctada fucata martensii using PacBio sequencing and Hi-C.</title>
        <authorList>
            <person name="Zheng Z."/>
        </authorList>
    </citation>
    <scope>NUCLEOTIDE SEQUENCE</scope>
    <source>
        <strain evidence="21">ZZ-2019</strain>
        <tissue evidence="21">Adductor muscle</tissue>
    </source>
</reference>
<keyword evidence="8" id="KW-0862">Zinc</keyword>
<dbReference type="Pfam" id="PF00628">
    <property type="entry name" value="PHD"/>
    <property type="match status" value="1"/>
</dbReference>
<dbReference type="InterPro" id="IPR013761">
    <property type="entry name" value="SAM/pointed_sf"/>
</dbReference>
<evidence type="ECO:0000256" key="7">
    <source>
        <dbReference type="ARBA" id="ARBA00022771"/>
    </source>
</evidence>
<feature type="domain" description="PHD-type" evidence="17">
    <location>
        <begin position="267"/>
        <end position="317"/>
    </location>
</feature>
<evidence type="ECO:0000256" key="1">
    <source>
        <dbReference type="ARBA" id="ARBA00004123"/>
    </source>
</evidence>
<keyword evidence="6" id="KW-0677">Repeat</keyword>
<evidence type="ECO:0000256" key="11">
    <source>
        <dbReference type="ARBA" id="ARBA00023015"/>
    </source>
</evidence>
<dbReference type="InterPro" id="IPR013083">
    <property type="entry name" value="Znf_RING/FYVE/PHD"/>
</dbReference>
<dbReference type="GO" id="GO:0005634">
    <property type="term" value="C:nucleus"/>
    <property type="evidence" value="ECO:0007669"/>
    <property type="project" value="UniProtKB-SubCell"/>
</dbReference>
<evidence type="ECO:0000256" key="9">
    <source>
        <dbReference type="ARBA" id="ARBA00022843"/>
    </source>
</evidence>
<keyword evidence="10" id="KW-0156">Chromatin regulator</keyword>
<dbReference type="EMBL" id="VSWD01000010">
    <property type="protein sequence ID" value="KAK3088997.1"/>
    <property type="molecule type" value="Genomic_DNA"/>
</dbReference>
<dbReference type="PROSITE" id="PS52014">
    <property type="entry name" value="SAMD1_WH"/>
    <property type="match status" value="1"/>
</dbReference>
<evidence type="ECO:0000256" key="4">
    <source>
        <dbReference type="ARBA" id="ARBA00022553"/>
    </source>
</evidence>
<keyword evidence="22" id="KW-1185">Reference proteome</keyword>
<gene>
    <name evidence="21" type="ORF">FSP39_000011</name>
</gene>
<evidence type="ECO:0000256" key="3">
    <source>
        <dbReference type="ARBA" id="ARBA00022499"/>
    </source>
</evidence>
<dbReference type="InterPro" id="IPR011011">
    <property type="entry name" value="Znf_FYVE_PHD"/>
</dbReference>
<keyword evidence="9" id="KW-0832">Ubl conjugation</keyword>
<feature type="region of interest" description="Disordered" evidence="16">
    <location>
        <begin position="166"/>
        <end position="202"/>
    </location>
</feature>
<evidence type="ECO:0000259" key="19">
    <source>
        <dbReference type="PROSITE" id="PS51504"/>
    </source>
</evidence>
<evidence type="ECO:0000256" key="8">
    <source>
        <dbReference type="ARBA" id="ARBA00022833"/>
    </source>
</evidence>
<dbReference type="GO" id="GO:0008270">
    <property type="term" value="F:zinc ion binding"/>
    <property type="evidence" value="ECO:0007669"/>
    <property type="project" value="UniProtKB-KW"/>
</dbReference>
<dbReference type="PROSITE" id="PS50105">
    <property type="entry name" value="SAM_DOMAIN"/>
    <property type="match status" value="1"/>
</dbReference>
<keyword evidence="3" id="KW-1017">Isopeptide bond</keyword>
<keyword evidence="14" id="KW-0539">Nucleus</keyword>
<keyword evidence="11" id="KW-0805">Transcription regulation</keyword>
<evidence type="ECO:0000259" key="20">
    <source>
        <dbReference type="PROSITE" id="PS52014"/>
    </source>
</evidence>
<name>A0AA88XN20_PINIB</name>
<evidence type="ECO:0000256" key="15">
    <source>
        <dbReference type="PROSITE-ProRule" id="PRU00146"/>
    </source>
</evidence>
<evidence type="ECO:0000259" key="17">
    <source>
        <dbReference type="PROSITE" id="PS50016"/>
    </source>
</evidence>
<dbReference type="SUPFAM" id="SSF57903">
    <property type="entry name" value="FYVE/PHD zinc finger"/>
    <property type="match status" value="2"/>
</dbReference>
<feature type="domain" description="SAMD1-like winged helix (WH)" evidence="20">
    <location>
        <begin position="1"/>
        <end position="74"/>
    </location>
</feature>
<dbReference type="GO" id="GO:0003677">
    <property type="term" value="F:DNA binding"/>
    <property type="evidence" value="ECO:0007669"/>
    <property type="project" value="InterPro"/>
</dbReference>
<feature type="compositionally biased region" description="Acidic residues" evidence="16">
    <location>
        <begin position="318"/>
        <end position="332"/>
    </location>
</feature>
<comment type="caution">
    <text evidence="21">The sequence shown here is derived from an EMBL/GenBank/DDBJ whole genome shotgun (WGS) entry which is preliminary data.</text>
</comment>
<protein>
    <submittedName>
        <fullName evidence="21">Uncharacterized protein</fullName>
    </submittedName>
</protein>
<sequence>MAAQKAKACILQIIDQLRQRKARPDIVRICHMAERKHGMKRPETEAQLEKLVEAGVVVKVDYKGSVSYRNAEKWKKTQFGHKAMKSAKTSECILDAVKAIIKLTDTSDEKERKGASIKEIEKWLAVSSDEMRFEKGQLKLHIEKELERGELEKLPNGNYTLHKQKLSAAVEDNGDERRRGRPPSKRKRFKKTHGPDFETPVITKRPVSADDDLSCDYCLKTKSYRKGEPEGILVCKDCNAKAHPSCMGYSLTLAKRALDSPWQCIDCKTCYVCEDSGDADMMLFCDACDKGYHMNCHEPPVEDKPQGKWVCSICENDGSDSQEEEEYDETFEESNLHDESGPSCLPTPCDSPITSDEEAVVPSKFKKKNSERKKSVSLSKSENKEMVYPDVSRWSMDEVSKFFSDLGFKEQADSLREQEIDGQSLLLLKRSDVLTGLSIRLGPALKMYQHVMKLQLVGVRSLQTSTR</sequence>
<dbReference type="Pfam" id="PF21524">
    <property type="entry name" value="SAMD1_WH"/>
    <property type="match status" value="1"/>
</dbReference>
<feature type="compositionally biased region" description="Basic residues" evidence="16">
    <location>
        <begin position="179"/>
        <end position="192"/>
    </location>
</feature>
<dbReference type="InterPro" id="IPR001965">
    <property type="entry name" value="Znf_PHD"/>
</dbReference>
<dbReference type="InterPro" id="IPR036388">
    <property type="entry name" value="WH-like_DNA-bd_sf"/>
</dbReference>
<comment type="subcellular location">
    <subcellularLocation>
        <location evidence="1">Nucleus</location>
    </subcellularLocation>
</comment>
<dbReference type="GO" id="GO:0006334">
    <property type="term" value="P:nucleosome assembly"/>
    <property type="evidence" value="ECO:0007669"/>
    <property type="project" value="InterPro"/>
</dbReference>
<dbReference type="InterPro" id="IPR001660">
    <property type="entry name" value="SAM"/>
</dbReference>
<evidence type="ECO:0000313" key="22">
    <source>
        <dbReference type="Proteomes" id="UP001186944"/>
    </source>
</evidence>
<dbReference type="InterPro" id="IPR019787">
    <property type="entry name" value="Znf_PHD-finger"/>
</dbReference>
<proteinExistence type="predicted"/>
<evidence type="ECO:0000256" key="16">
    <source>
        <dbReference type="SAM" id="MobiDB-lite"/>
    </source>
</evidence>
<dbReference type="PROSITE" id="PS50016">
    <property type="entry name" value="ZF_PHD_2"/>
    <property type="match status" value="2"/>
</dbReference>
<evidence type="ECO:0000256" key="2">
    <source>
        <dbReference type="ARBA" id="ARBA00022491"/>
    </source>
</evidence>
<evidence type="ECO:0000256" key="14">
    <source>
        <dbReference type="ARBA" id="ARBA00023242"/>
    </source>
</evidence>
<feature type="domain" description="H15" evidence="19">
    <location>
        <begin position="80"/>
        <end position="163"/>
    </location>
</feature>
<dbReference type="Pfam" id="PF00536">
    <property type="entry name" value="SAM_1"/>
    <property type="match status" value="1"/>
</dbReference>
<evidence type="ECO:0000256" key="6">
    <source>
        <dbReference type="ARBA" id="ARBA00022737"/>
    </source>
</evidence>
<feature type="domain" description="SAM" evidence="18">
    <location>
        <begin position="394"/>
        <end position="442"/>
    </location>
</feature>
<keyword evidence="4" id="KW-0597">Phosphoprotein</keyword>
<evidence type="ECO:0000256" key="5">
    <source>
        <dbReference type="ARBA" id="ARBA00022723"/>
    </source>
</evidence>
<evidence type="ECO:0000313" key="21">
    <source>
        <dbReference type="EMBL" id="KAK3088997.1"/>
    </source>
</evidence>